<proteinExistence type="inferred from homology"/>
<keyword evidence="5" id="KW-0862">Zinc</keyword>
<dbReference type="SMART" id="SM00558">
    <property type="entry name" value="JmjC"/>
    <property type="match status" value="1"/>
</dbReference>
<dbReference type="PROSITE" id="PS51184">
    <property type="entry name" value="JMJC"/>
    <property type="match status" value="1"/>
</dbReference>
<evidence type="ECO:0000256" key="2">
    <source>
        <dbReference type="ARBA" id="ARBA00022723"/>
    </source>
</evidence>
<dbReference type="GO" id="GO:0008270">
    <property type="term" value="F:zinc ion binding"/>
    <property type="evidence" value="ECO:0007669"/>
    <property type="project" value="UniProtKB-KW"/>
</dbReference>
<evidence type="ECO:0000256" key="7">
    <source>
        <dbReference type="ARBA" id="ARBA00022964"/>
    </source>
</evidence>
<dbReference type="InterPro" id="IPR003347">
    <property type="entry name" value="JmjC_dom"/>
</dbReference>
<evidence type="ECO:0000256" key="1">
    <source>
        <dbReference type="ARBA" id="ARBA00009711"/>
    </source>
</evidence>
<feature type="region of interest" description="Disordered" evidence="16">
    <location>
        <begin position="208"/>
        <end position="280"/>
    </location>
</feature>
<feature type="domain" description="C2H2-type" evidence="17">
    <location>
        <begin position="1345"/>
        <end position="1374"/>
    </location>
</feature>
<keyword evidence="12" id="KW-0539">Nucleus</keyword>
<feature type="domain" description="JmjN" evidence="18">
    <location>
        <begin position="16"/>
        <end position="57"/>
    </location>
</feature>
<dbReference type="Pfam" id="PF02373">
    <property type="entry name" value="JmjC"/>
    <property type="match status" value="1"/>
</dbReference>
<keyword evidence="7" id="KW-0223">Dioxygenase</keyword>
<keyword evidence="11" id="KW-0804">Transcription</keyword>
<evidence type="ECO:0000256" key="6">
    <source>
        <dbReference type="ARBA" id="ARBA00022853"/>
    </source>
</evidence>
<dbReference type="PROSITE" id="PS51183">
    <property type="entry name" value="JMJN"/>
    <property type="match status" value="1"/>
</dbReference>
<dbReference type="InterPro" id="IPR036236">
    <property type="entry name" value="Znf_C2H2_sf"/>
</dbReference>
<feature type="compositionally biased region" description="Basic and acidic residues" evidence="16">
    <location>
        <begin position="1304"/>
        <end position="1314"/>
    </location>
</feature>
<keyword evidence="3" id="KW-0677">Repeat</keyword>
<reference evidence="20 21" key="1">
    <citation type="submission" date="2023-12" db="EMBL/GenBank/DDBJ databases">
        <title>A high-quality genome assembly for Dillenia turbinata (Dilleniales).</title>
        <authorList>
            <person name="Chanderbali A."/>
        </authorList>
    </citation>
    <scope>NUCLEOTIDE SEQUENCE [LARGE SCALE GENOMIC DNA]</scope>
    <source>
        <strain evidence="20">LSX21</strain>
        <tissue evidence="20">Leaf</tissue>
    </source>
</reference>
<evidence type="ECO:0000256" key="11">
    <source>
        <dbReference type="ARBA" id="ARBA00023163"/>
    </source>
</evidence>
<dbReference type="Gene3D" id="3.30.160.60">
    <property type="entry name" value="Classic Zinc Finger"/>
    <property type="match status" value="1"/>
</dbReference>
<dbReference type="GO" id="GO:0000785">
    <property type="term" value="C:chromatin"/>
    <property type="evidence" value="ECO:0007669"/>
    <property type="project" value="TreeGrafter"/>
</dbReference>
<protein>
    <submittedName>
        <fullName evidence="20">JmjC domain</fullName>
    </submittedName>
</protein>
<dbReference type="InterPro" id="IPR013087">
    <property type="entry name" value="Znf_C2H2_type"/>
</dbReference>
<dbReference type="PROSITE" id="PS00028">
    <property type="entry name" value="ZINC_FINGER_C2H2_1"/>
    <property type="match status" value="3"/>
</dbReference>
<comment type="caution">
    <text evidence="20">The sequence shown here is derived from an EMBL/GenBank/DDBJ whole genome shotgun (WGS) entry which is preliminary data.</text>
</comment>
<evidence type="ECO:0000256" key="12">
    <source>
        <dbReference type="ARBA" id="ARBA00023242"/>
    </source>
</evidence>
<dbReference type="GO" id="GO:0048580">
    <property type="term" value="P:regulation of post-embryonic development"/>
    <property type="evidence" value="ECO:0007669"/>
    <property type="project" value="UniProtKB-ARBA"/>
</dbReference>
<dbReference type="GO" id="GO:0010628">
    <property type="term" value="P:positive regulation of gene expression"/>
    <property type="evidence" value="ECO:0007669"/>
    <property type="project" value="UniProtKB-ARBA"/>
</dbReference>
<dbReference type="Proteomes" id="UP001370490">
    <property type="component" value="Unassembled WGS sequence"/>
</dbReference>
<feature type="domain" description="C2H2-type" evidence="17">
    <location>
        <begin position="1375"/>
        <end position="1404"/>
    </location>
</feature>
<evidence type="ECO:0000256" key="9">
    <source>
        <dbReference type="ARBA" id="ARBA00023004"/>
    </source>
</evidence>
<keyword evidence="21" id="KW-1185">Reference proteome</keyword>
<comment type="similarity">
    <text evidence="1">Belongs to the JHDM3 histone demethylase family.</text>
</comment>
<dbReference type="EMBL" id="JBAMMX010000009">
    <property type="protein sequence ID" value="KAK6933391.1"/>
    <property type="molecule type" value="Genomic_DNA"/>
</dbReference>
<dbReference type="SMART" id="SM00545">
    <property type="entry name" value="JmjN"/>
    <property type="match status" value="1"/>
</dbReference>
<evidence type="ECO:0000256" key="13">
    <source>
        <dbReference type="ARBA" id="ARBA00050682"/>
    </source>
</evidence>
<accession>A0AAN8ZCR4</accession>
<evidence type="ECO:0000256" key="8">
    <source>
        <dbReference type="ARBA" id="ARBA00023002"/>
    </source>
</evidence>
<evidence type="ECO:0000313" key="20">
    <source>
        <dbReference type="EMBL" id="KAK6933391.1"/>
    </source>
</evidence>
<feature type="domain" description="C2H2-type" evidence="17">
    <location>
        <begin position="1405"/>
        <end position="1437"/>
    </location>
</feature>
<evidence type="ECO:0000259" key="17">
    <source>
        <dbReference type="PROSITE" id="PS50157"/>
    </source>
</evidence>
<evidence type="ECO:0000256" key="5">
    <source>
        <dbReference type="ARBA" id="ARBA00022833"/>
    </source>
</evidence>
<feature type="domain" description="JmjC" evidence="19">
    <location>
        <begin position="289"/>
        <end position="455"/>
    </location>
</feature>
<evidence type="ECO:0000313" key="21">
    <source>
        <dbReference type="Proteomes" id="UP001370490"/>
    </source>
</evidence>
<comment type="catalytic activity">
    <reaction evidence="14">
        <text>N(6),N(6),N(6)-trimethyl-L-lysyl(27)-[histone H3] + 2-oxoglutarate + O2 = N(6),N(6)-dimethyl-L-lysyl(27)-[histone H3] + formaldehyde + succinate + CO2</text>
        <dbReference type="Rhea" id="RHEA:60228"/>
        <dbReference type="Rhea" id="RHEA-COMP:15535"/>
        <dbReference type="Rhea" id="RHEA-COMP:15539"/>
        <dbReference type="ChEBI" id="CHEBI:15379"/>
        <dbReference type="ChEBI" id="CHEBI:16526"/>
        <dbReference type="ChEBI" id="CHEBI:16810"/>
        <dbReference type="ChEBI" id="CHEBI:16842"/>
        <dbReference type="ChEBI" id="CHEBI:30031"/>
        <dbReference type="ChEBI" id="CHEBI:61961"/>
        <dbReference type="ChEBI" id="CHEBI:61976"/>
    </reaction>
    <physiologicalReaction direction="left-to-right" evidence="14">
        <dbReference type="Rhea" id="RHEA:60229"/>
    </physiologicalReaction>
</comment>
<sequence>MGNVEIPSWLEGLPLAPEFHPTDTEFADPIAYISKIEKQASAFGICKIIPPLPKPSKKHVLANLNKSLYRNSELVLDENYQDGSSFSWKIDGNDWEARAKFTTRQQELGLSVKRSKGDSVNPPQMEMKKQMWRSGECYTLEQFESKSKAFAKSVLGTVKEVSPLVVEVMFWRAASEKAIYVEYANDVPGSAFGEPKAQFLYFHKRRRRRRQTSVGGSQESDDRNKKDVVAGEKSVSMASNHCSDPPLDVPKSCENSTSQGLKEVSQVSGEKSLDAGDEMEGTAGWKLSNSPWNLQVIARSPGSLTRFMPDDIHGVTSPMVYIGMLFSWFAWHVEDHELHSLNFLHTGSPKTWYAVPGDYAFAFEEAVRSQAYGGKIDRLATLTLLGEKTTLLSPEVVVASGIPCCRLVQNPGEFVVTFPRAYHVGFSHGFNCGEAANFGTSQWLKVAKEAAVRRASMDILPMLSHQQLLYLLTMSFISSVPRSLLPGARSSRFRDRLKDEREQPVKKVFIEDVLKENNLLSSLIQKSSTYRAVLWDPDSLPSVSEECDKQKEKDTNATSPVDCKNDKDCKNLIDDMCQYMEMLNGLYLDDDILTCDFQVDSGTSACVACGILGFPFMSVVQPSKKASVEILPMESLLVQEVGASVPVSSHFSKELKGSDLFSISECKGPSPLAEGPNYGGSHTCLKVGEKSGVPFDLSSISKSEARDSARNDHSTVCKSSVSHDDSSILSTMKTDEQWNTSTEFLKPRIFCLEHAIQVEALLQSKGGANVLVICHSDFKKIKAHAAAIAEDLGTPFCYNEVPMETASQVDINLIDLANDFEKHDECKEDWTSKLGINLEYCVKGRKASPPRHLQHALALNGLLSDIVPPSESSNLKWCSGRPRSNRKHGGTLHFKWGESIQRAKNEVSGGNLDTSMGRKEVKLLQYSRRRKGKISTSFGTNMRNTYAKGHPEEASVAICGHPTESGGIASELDHNSMENIDVDVAGSGHSSLTRSSKVECNVQNHIGTKDLNEISVPAQVSCSSYAVAKIAEPVEEEMQNKACFSGPSNNQEVQDEIRASVEYVERNKDSASPVTGTISEVQQSEIEGEKNVSEIKMDMVVSYAEIPNKCEDSHDIHVDINSSINKNEDLTDHMASSPVADSVTGGSNAEMDKNVKESCMEVEICDCLTVNKDLLQEIHATNGNNIGELEINDVRSVNHQTAAMVVDESSELQKKNPSMGEACSAMDDRELEDVDTMVEPKTNNRKASKRKGEVELETEAEYNFNGFIRSPCEGLRSRARKDTTDVSSISKQIEKPASKKPRKHSIDSTHSDERETNMKVSYRCNVEGCCMRFRSKAGLRLHLSNKCHHEGCGKQFSSHKYAVLHQRVHEDDRPLKCPWEGCTMSFKWAWARTEHERVHTGERPYECKVEGCGRTFRFISDYSRHRRRTGHYVNSQPPKEK</sequence>
<dbReference type="GO" id="GO:0009741">
    <property type="term" value="P:response to brassinosteroid"/>
    <property type="evidence" value="ECO:0007669"/>
    <property type="project" value="UniProtKB-ARBA"/>
</dbReference>
<dbReference type="SUPFAM" id="SSF51197">
    <property type="entry name" value="Clavaminate synthase-like"/>
    <property type="match status" value="1"/>
</dbReference>
<dbReference type="SUPFAM" id="SSF57667">
    <property type="entry name" value="beta-beta-alpha zinc fingers"/>
    <property type="match status" value="2"/>
</dbReference>
<evidence type="ECO:0000256" key="10">
    <source>
        <dbReference type="ARBA" id="ARBA00023015"/>
    </source>
</evidence>
<keyword evidence="6" id="KW-0156">Chromatin regulator</keyword>
<dbReference type="PANTHER" id="PTHR10694:SF45">
    <property type="entry name" value="LYSINE-SPECIFIC DEMETHYLASE ELF6"/>
    <property type="match status" value="1"/>
</dbReference>
<evidence type="ECO:0000256" key="4">
    <source>
        <dbReference type="ARBA" id="ARBA00022771"/>
    </source>
</evidence>
<evidence type="ECO:0000256" key="14">
    <source>
        <dbReference type="ARBA" id="ARBA00051751"/>
    </source>
</evidence>
<feature type="compositionally biased region" description="Basic and acidic residues" evidence="16">
    <location>
        <begin position="220"/>
        <end position="230"/>
    </location>
</feature>
<organism evidence="20 21">
    <name type="scientific">Dillenia turbinata</name>
    <dbReference type="NCBI Taxonomy" id="194707"/>
    <lineage>
        <taxon>Eukaryota</taxon>
        <taxon>Viridiplantae</taxon>
        <taxon>Streptophyta</taxon>
        <taxon>Embryophyta</taxon>
        <taxon>Tracheophyta</taxon>
        <taxon>Spermatophyta</taxon>
        <taxon>Magnoliopsida</taxon>
        <taxon>eudicotyledons</taxon>
        <taxon>Gunneridae</taxon>
        <taxon>Pentapetalae</taxon>
        <taxon>Dilleniales</taxon>
        <taxon>Dilleniaceae</taxon>
        <taxon>Dillenia</taxon>
    </lineage>
</organism>
<evidence type="ECO:0000259" key="18">
    <source>
        <dbReference type="PROSITE" id="PS51183"/>
    </source>
</evidence>
<dbReference type="PANTHER" id="PTHR10694">
    <property type="entry name" value="LYSINE-SPECIFIC DEMETHYLASE"/>
    <property type="match status" value="1"/>
</dbReference>
<keyword evidence="10" id="KW-0805">Transcription regulation</keyword>
<keyword evidence="8" id="KW-0560">Oxidoreductase</keyword>
<dbReference type="GO" id="GO:0034647">
    <property type="term" value="F:histone H3K4me/H3K4me2/H3K4me3 demethylase activity"/>
    <property type="evidence" value="ECO:0007669"/>
    <property type="project" value="TreeGrafter"/>
</dbReference>
<dbReference type="InterPro" id="IPR003349">
    <property type="entry name" value="JmjN"/>
</dbReference>
<dbReference type="GO" id="GO:0071558">
    <property type="term" value="F:histone H3K27me2/H3K27me3 demethylase activity"/>
    <property type="evidence" value="ECO:0007669"/>
    <property type="project" value="UniProtKB-ARBA"/>
</dbReference>
<feature type="compositionally biased region" description="Polar residues" evidence="16">
    <location>
        <begin position="253"/>
        <end position="269"/>
    </location>
</feature>
<evidence type="ECO:0000256" key="15">
    <source>
        <dbReference type="PROSITE-ProRule" id="PRU00042"/>
    </source>
</evidence>
<keyword evidence="4 15" id="KW-0863">Zinc-finger</keyword>
<comment type="catalytic activity">
    <reaction evidence="13">
        <text>N(6),N(6)-dimethyl-L-lysyl(27)-[histone H3] + 2-oxoglutarate + O2 = N(6)-methyl-L-lysyl(27)-[histone H3] + formaldehyde + succinate + CO2</text>
        <dbReference type="Rhea" id="RHEA:60232"/>
        <dbReference type="Rhea" id="RHEA-COMP:15539"/>
        <dbReference type="Rhea" id="RHEA-COMP:15544"/>
        <dbReference type="ChEBI" id="CHEBI:15379"/>
        <dbReference type="ChEBI" id="CHEBI:16526"/>
        <dbReference type="ChEBI" id="CHEBI:16810"/>
        <dbReference type="ChEBI" id="CHEBI:16842"/>
        <dbReference type="ChEBI" id="CHEBI:30031"/>
        <dbReference type="ChEBI" id="CHEBI:61929"/>
        <dbReference type="ChEBI" id="CHEBI:61976"/>
    </reaction>
    <physiologicalReaction direction="left-to-right" evidence="13">
        <dbReference type="Rhea" id="RHEA:60233"/>
    </physiologicalReaction>
</comment>
<dbReference type="GO" id="GO:0009826">
    <property type="term" value="P:unidimensional cell growth"/>
    <property type="evidence" value="ECO:0007669"/>
    <property type="project" value="UniProtKB-ARBA"/>
</dbReference>
<dbReference type="GO" id="GO:0005634">
    <property type="term" value="C:nucleus"/>
    <property type="evidence" value="ECO:0007669"/>
    <property type="project" value="TreeGrafter"/>
</dbReference>
<dbReference type="GO" id="GO:0040029">
    <property type="term" value="P:epigenetic regulation of gene expression"/>
    <property type="evidence" value="ECO:0007669"/>
    <property type="project" value="UniProtKB-ARBA"/>
</dbReference>
<dbReference type="Gene3D" id="2.60.120.650">
    <property type="entry name" value="Cupin"/>
    <property type="match status" value="1"/>
</dbReference>
<keyword evidence="2" id="KW-0479">Metal-binding</keyword>
<feature type="region of interest" description="Disordered" evidence="16">
    <location>
        <begin position="1275"/>
        <end position="1314"/>
    </location>
</feature>
<evidence type="ECO:0000256" key="3">
    <source>
        <dbReference type="ARBA" id="ARBA00022737"/>
    </source>
</evidence>
<dbReference type="PROSITE" id="PS50157">
    <property type="entry name" value="ZINC_FINGER_C2H2_2"/>
    <property type="match status" value="3"/>
</dbReference>
<dbReference type="FunFam" id="3.30.160.60:FF:000747">
    <property type="entry name" value="Probable lysine-specific demethylase ELF6"/>
    <property type="match status" value="1"/>
</dbReference>
<dbReference type="Pfam" id="PF02375">
    <property type="entry name" value="JmjN"/>
    <property type="match status" value="1"/>
</dbReference>
<dbReference type="SMART" id="SM00355">
    <property type="entry name" value="ZnF_C2H2"/>
    <property type="match status" value="4"/>
</dbReference>
<gene>
    <name evidence="20" type="ORF">RJ641_036285</name>
</gene>
<name>A0AAN8ZCR4_9MAGN</name>
<keyword evidence="9" id="KW-0408">Iron</keyword>
<evidence type="ECO:0000256" key="16">
    <source>
        <dbReference type="SAM" id="MobiDB-lite"/>
    </source>
</evidence>
<dbReference type="GO" id="GO:2000028">
    <property type="term" value="P:regulation of photoperiodism, flowering"/>
    <property type="evidence" value="ECO:0007669"/>
    <property type="project" value="UniProtKB-ARBA"/>
</dbReference>
<evidence type="ECO:0000259" key="19">
    <source>
        <dbReference type="PROSITE" id="PS51184"/>
    </source>
</evidence>